<dbReference type="InterPro" id="IPR025641">
    <property type="entry name" value="DUF4340"/>
</dbReference>
<dbReference type="Pfam" id="PF14238">
    <property type="entry name" value="DUF4340"/>
    <property type="match status" value="2"/>
</dbReference>
<organism evidence="2 3">
    <name type="scientific">Candidatus Gemmiger avistercoris</name>
    <dbReference type="NCBI Taxonomy" id="2838606"/>
    <lineage>
        <taxon>Bacteria</taxon>
        <taxon>Bacillati</taxon>
        <taxon>Bacillota</taxon>
        <taxon>Clostridia</taxon>
        <taxon>Eubacteriales</taxon>
        <taxon>Gemmiger</taxon>
    </lineage>
</organism>
<protein>
    <submittedName>
        <fullName evidence="2">DUF4340 domain-containing protein</fullName>
    </submittedName>
</protein>
<reference evidence="2" key="2">
    <citation type="submission" date="2021-04" db="EMBL/GenBank/DDBJ databases">
        <authorList>
            <person name="Gilroy R."/>
        </authorList>
    </citation>
    <scope>NUCLEOTIDE SEQUENCE</scope>
    <source>
        <strain evidence="2">CHK188-11489</strain>
    </source>
</reference>
<name>A0A9D2FKA9_9FIRM</name>
<evidence type="ECO:0000313" key="3">
    <source>
        <dbReference type="Proteomes" id="UP000824105"/>
    </source>
</evidence>
<feature type="domain" description="DUF4340" evidence="1">
    <location>
        <begin position="70"/>
        <end position="175"/>
    </location>
</feature>
<gene>
    <name evidence="2" type="ORF">H9724_05035</name>
</gene>
<dbReference type="AlphaFoldDB" id="A0A9D2FKA9"/>
<evidence type="ECO:0000259" key="1">
    <source>
        <dbReference type="Pfam" id="PF14238"/>
    </source>
</evidence>
<dbReference type="EMBL" id="DXBF01000047">
    <property type="protein sequence ID" value="HIZ62116.1"/>
    <property type="molecule type" value="Genomic_DNA"/>
</dbReference>
<feature type="domain" description="DUF4340" evidence="1">
    <location>
        <begin position="220"/>
        <end position="353"/>
    </location>
</feature>
<accession>A0A9D2FKA9</accession>
<reference evidence="2" key="1">
    <citation type="journal article" date="2021" name="PeerJ">
        <title>Extensive microbial diversity within the chicken gut microbiome revealed by metagenomics and culture.</title>
        <authorList>
            <person name="Gilroy R."/>
            <person name="Ravi A."/>
            <person name="Getino M."/>
            <person name="Pursley I."/>
            <person name="Horton D.L."/>
            <person name="Alikhan N.F."/>
            <person name="Baker D."/>
            <person name="Gharbi K."/>
            <person name="Hall N."/>
            <person name="Watson M."/>
            <person name="Adriaenssens E.M."/>
            <person name="Foster-Nyarko E."/>
            <person name="Jarju S."/>
            <person name="Secka A."/>
            <person name="Antonio M."/>
            <person name="Oren A."/>
            <person name="Chaudhuri R.R."/>
            <person name="La Ragione R."/>
            <person name="Hildebrand F."/>
            <person name="Pallen M.J."/>
        </authorList>
    </citation>
    <scope>NUCLEOTIDE SEQUENCE</scope>
    <source>
        <strain evidence="2">CHK188-11489</strain>
    </source>
</reference>
<evidence type="ECO:0000313" key="2">
    <source>
        <dbReference type="EMBL" id="HIZ62116.1"/>
    </source>
</evidence>
<sequence>MNRQKKLLLLVVVLAALCVVIAIVTGVQKHIDTVTTVDEEIVAADPEALTAVSWTKEGATLSFTQADGTWQDASDAAFPVDQEKMADFLSHFESVHASFIIENVEDFAQYGLDDPGCTITLTSADGDTVLELGDFSTMDEKRYVTLGDGTVYLIDDDLAGYAVTDRDELMRQDVIPDYDTLDGIVATGETAFTVEHRPDEELCYTDAYEYYLNDSGSYEPLDSGKVEGLVDTLNALDRSDYATYTADEASLAGYGLDAPALTFTVTTTLDGTQESHALAFGQDGDGNHYLRMDDSPIVYRVDADAYADDVAAAGYDTLRPDEVLALNWDTVESIDFTIDDTVYTAVKSGDTWKIGDTEVEFGDVQDAIDGLTVNTFNDETADRKQEIAFTVHLDSEAFPEVSVAVYQYDGENCLVQLDGVTLGLAARSLAVDLTEAVNAITLGLA</sequence>
<comment type="caution">
    <text evidence="2">The sequence shown here is derived from an EMBL/GenBank/DDBJ whole genome shotgun (WGS) entry which is preliminary data.</text>
</comment>
<dbReference type="Proteomes" id="UP000824105">
    <property type="component" value="Unassembled WGS sequence"/>
</dbReference>
<proteinExistence type="predicted"/>